<dbReference type="Gene3D" id="1.10.10.10">
    <property type="entry name" value="Winged helix-like DNA-binding domain superfamily/Winged helix DNA-binding domain"/>
    <property type="match status" value="1"/>
</dbReference>
<dbReference type="AlphaFoldDB" id="A0A1I1M524"/>
<evidence type="ECO:0000256" key="3">
    <source>
        <dbReference type="ARBA" id="ARBA00023163"/>
    </source>
</evidence>
<reference evidence="4 5" key="1">
    <citation type="submission" date="2016-10" db="EMBL/GenBank/DDBJ databases">
        <authorList>
            <person name="de Groot N.N."/>
        </authorList>
    </citation>
    <scope>NUCLEOTIDE SEQUENCE [LARGE SCALE GENOMIC DNA]</scope>
    <source>
        <strain evidence="4 5">AR67</strain>
    </source>
</reference>
<dbReference type="InterPro" id="IPR036388">
    <property type="entry name" value="WH-like_DNA-bd_sf"/>
</dbReference>
<organism evidence="4 5">
    <name type="scientific">Ruminococcus albus</name>
    <dbReference type="NCBI Taxonomy" id="1264"/>
    <lineage>
        <taxon>Bacteria</taxon>
        <taxon>Bacillati</taxon>
        <taxon>Bacillota</taxon>
        <taxon>Clostridia</taxon>
        <taxon>Eubacteriales</taxon>
        <taxon>Oscillospiraceae</taxon>
        <taxon>Ruminococcus</taxon>
    </lineage>
</organism>
<keyword evidence="1" id="KW-0805">Transcription regulation</keyword>
<evidence type="ECO:0000256" key="1">
    <source>
        <dbReference type="ARBA" id="ARBA00023015"/>
    </source>
</evidence>
<dbReference type="RefSeq" id="WP_013498086.1">
    <property type="nucleotide sequence ID" value="NZ_FOKQ01000021.1"/>
</dbReference>
<accession>A0A1I1M524</accession>
<sequence length="89" mass="10288">MIVARRIYDTDLPHRAITVFCYLCDRSNKKGECFPSSRTIAKDLNISRRTVFRALNDLEKEGFIKRKGRHRTSGGRSSNLYVLEVKPDV</sequence>
<proteinExistence type="predicted"/>
<dbReference type="InterPro" id="IPR036390">
    <property type="entry name" value="WH_DNA-bd_sf"/>
</dbReference>
<dbReference type="Proteomes" id="UP000182192">
    <property type="component" value="Unassembled WGS sequence"/>
</dbReference>
<name>A0A1I1M524_RUMAL</name>
<dbReference type="EMBL" id="FOKQ01000021">
    <property type="protein sequence ID" value="SFC80607.1"/>
    <property type="molecule type" value="Genomic_DNA"/>
</dbReference>
<evidence type="ECO:0000256" key="2">
    <source>
        <dbReference type="ARBA" id="ARBA00023125"/>
    </source>
</evidence>
<dbReference type="OMA" id="MSYFNHI"/>
<dbReference type="GO" id="GO:0003700">
    <property type="term" value="F:DNA-binding transcription factor activity"/>
    <property type="evidence" value="ECO:0007669"/>
    <property type="project" value="InterPro"/>
</dbReference>
<dbReference type="GO" id="GO:0003677">
    <property type="term" value="F:DNA binding"/>
    <property type="evidence" value="ECO:0007669"/>
    <property type="project" value="UniProtKB-KW"/>
</dbReference>
<dbReference type="InterPro" id="IPR000524">
    <property type="entry name" value="Tscrpt_reg_HTH_GntR"/>
</dbReference>
<keyword evidence="2" id="KW-0238">DNA-binding</keyword>
<dbReference type="OrthoDB" id="9799748at2"/>
<dbReference type="Pfam" id="PF13730">
    <property type="entry name" value="HTH_36"/>
    <property type="match status" value="1"/>
</dbReference>
<keyword evidence="3" id="KW-0804">Transcription</keyword>
<gene>
    <name evidence="4" type="ORF">SAMN02910406_02423</name>
</gene>
<evidence type="ECO:0000313" key="4">
    <source>
        <dbReference type="EMBL" id="SFC80607.1"/>
    </source>
</evidence>
<evidence type="ECO:0000313" key="5">
    <source>
        <dbReference type="Proteomes" id="UP000182192"/>
    </source>
</evidence>
<dbReference type="SUPFAM" id="SSF46785">
    <property type="entry name" value="Winged helix' DNA-binding domain"/>
    <property type="match status" value="1"/>
</dbReference>
<protein>
    <submittedName>
        <fullName evidence="4">Helix-turn-helix domain-containing protein</fullName>
    </submittedName>
</protein>
<dbReference type="PRINTS" id="PR00035">
    <property type="entry name" value="HTHGNTR"/>
</dbReference>